<evidence type="ECO:0000313" key="6">
    <source>
        <dbReference type="Proteomes" id="UP000092445"/>
    </source>
</evidence>
<reference evidence="5" key="2">
    <citation type="submission" date="2020-05" db="UniProtKB">
        <authorList>
            <consortium name="EnsemblMetazoa"/>
        </authorList>
    </citation>
    <scope>IDENTIFICATION</scope>
    <source>
        <strain evidence="5">IAEA</strain>
    </source>
</reference>
<name>A0A1B0A5P3_GLOPL</name>
<dbReference type="InterPro" id="IPR019333">
    <property type="entry name" value="INTS3_N"/>
</dbReference>
<dbReference type="EnsemblMetazoa" id="GPAI035223-RA">
    <property type="protein sequence ID" value="GPAI035223-PA"/>
    <property type="gene ID" value="GPAI035223"/>
</dbReference>
<dbReference type="Proteomes" id="UP000092445">
    <property type="component" value="Unassembled WGS sequence"/>
</dbReference>
<dbReference type="PANTHER" id="PTHR13587">
    <property type="entry name" value="INTEGRATOR COMPLEX SUBUNIT 3"/>
    <property type="match status" value="1"/>
</dbReference>
<reference evidence="6" key="1">
    <citation type="submission" date="2014-03" db="EMBL/GenBank/DDBJ databases">
        <authorList>
            <person name="Aksoy S."/>
            <person name="Warren W."/>
            <person name="Wilson R.K."/>
        </authorList>
    </citation>
    <scope>NUCLEOTIDE SEQUENCE [LARGE SCALE GENOMIC DNA]</scope>
    <source>
        <strain evidence="6">IAEA</strain>
    </source>
</reference>
<keyword evidence="6" id="KW-1185">Reference proteome</keyword>
<evidence type="ECO:0000259" key="4">
    <source>
        <dbReference type="Pfam" id="PF10189"/>
    </source>
</evidence>
<comment type="subunit">
    <text evidence="3">Belongs to the multiprotein complex Integrator, at least composed of IntS1, IntS2, IntS3, IntS4, omd/IntS5, IntS6, defl/IntS7, IntS8, IntS9, IntS10, IntS11, IntS12, asun/IntS13, IntS14 and IntS15. The core complex associates with protein phosphatase 2A subunits mts/PP2A and Pp2A-29B, to form the Integrator-PP2A (INTAC) complex.</text>
</comment>
<evidence type="ECO:0000256" key="1">
    <source>
        <dbReference type="ARBA" id="ARBA00032741"/>
    </source>
</evidence>
<dbReference type="GO" id="GO:0005737">
    <property type="term" value="C:cytoplasm"/>
    <property type="evidence" value="ECO:0007669"/>
    <property type="project" value="TreeGrafter"/>
</dbReference>
<dbReference type="PANTHER" id="PTHR13587:SF7">
    <property type="entry name" value="INTEGRATOR COMPLEX SUBUNIT 3"/>
    <property type="match status" value="1"/>
</dbReference>
<evidence type="ECO:0000256" key="3">
    <source>
        <dbReference type="ARBA" id="ARBA00065185"/>
    </source>
</evidence>
<feature type="domain" description="Integrator complex subunit 3 N-terminal" evidence="4">
    <location>
        <begin position="165"/>
        <end position="228"/>
    </location>
</feature>
<dbReference type="VEuPathDB" id="VectorBase:GPAI035223"/>
<proteinExistence type="predicted"/>
<evidence type="ECO:0000256" key="2">
    <source>
        <dbReference type="ARBA" id="ARBA00054331"/>
    </source>
</evidence>
<evidence type="ECO:0000313" key="5">
    <source>
        <dbReference type="EnsemblMetazoa" id="GPAI035223-PA"/>
    </source>
</evidence>
<dbReference type="InterPro" id="IPR045334">
    <property type="entry name" value="INTS3"/>
</dbReference>
<dbReference type="STRING" id="7398.A0A1B0A5P3"/>
<protein>
    <recommendedName>
        <fullName evidence="1">SOSS complex subunit A homolog</fullName>
    </recommendedName>
</protein>
<dbReference type="Pfam" id="PF10189">
    <property type="entry name" value="Ints3_N"/>
    <property type="match status" value="1"/>
</dbReference>
<accession>A0A1B0A5P3</accession>
<sequence>MAHSLLPVQSRVLLFYRRLRLSDVGVSGRWPLVAAPFQRSGTSGFPTLRGRTVGQGGTGCVNLGTLGTHLVDKPLAGDDLWPWFCRLSIRFLEWPIGGEGFGGVDAPQRLRVRRRLGCSAAHFPGSRRMWYSISTDIYIRITSDYGFQGVTKSMAFILKYECPRSFITFVTYYVRLIEDHASPALAALRHKEVKFVITLIRERFLDIIPLGREFVRLLQNVARIPEFECR</sequence>
<organism evidence="5 6">
    <name type="scientific">Glossina pallidipes</name>
    <name type="common">Tsetse fly</name>
    <dbReference type="NCBI Taxonomy" id="7398"/>
    <lineage>
        <taxon>Eukaryota</taxon>
        <taxon>Metazoa</taxon>
        <taxon>Ecdysozoa</taxon>
        <taxon>Arthropoda</taxon>
        <taxon>Hexapoda</taxon>
        <taxon>Insecta</taxon>
        <taxon>Pterygota</taxon>
        <taxon>Neoptera</taxon>
        <taxon>Endopterygota</taxon>
        <taxon>Diptera</taxon>
        <taxon>Brachycera</taxon>
        <taxon>Muscomorpha</taxon>
        <taxon>Hippoboscoidea</taxon>
        <taxon>Glossinidae</taxon>
        <taxon>Glossina</taxon>
    </lineage>
</organism>
<comment type="function">
    <text evidence="2">Component of the integrator complex, a multiprotein complex that terminates RNA polymerase II (Pol II) transcription in the promoter-proximal region of genes. The integrator complex provides a quality checkpoint during transcription elongation by driving premature transcription termination of transcripts that are unfavorably configured for transcriptional elongation: the complex terminates transcription by (1) catalyzing dephosphorylation of the C-terminal domain (CTD) of Pol II subunit Polr2A/Rbp1 and Spt5, and (2) degrading the exiting nascent RNA transcript via endonuclease activity. The integrator complex is also involved in the 3'-end processing of the U7 snRNA, and also the spliceosomal snRNAs U1, U2, U4 and U5.</text>
</comment>
<dbReference type="AlphaFoldDB" id="A0A1B0A5P3"/>